<dbReference type="AlphaFoldDB" id="A0A8B8M3I3"/>
<evidence type="ECO:0000256" key="2">
    <source>
        <dbReference type="SAM" id="Coils"/>
    </source>
</evidence>
<evidence type="ECO:0000313" key="5">
    <source>
        <dbReference type="Proteomes" id="UP000694853"/>
    </source>
</evidence>
<dbReference type="Pfam" id="PF20235">
    <property type="entry name" value="PIR2-like_helical"/>
    <property type="match status" value="1"/>
</dbReference>
<evidence type="ECO:0000256" key="1">
    <source>
        <dbReference type="PROSITE-ProRule" id="PRU00175"/>
    </source>
</evidence>
<dbReference type="Pfam" id="PF13920">
    <property type="entry name" value="zf-C3HC4_3"/>
    <property type="match status" value="1"/>
</dbReference>
<dbReference type="InterPro" id="IPR001841">
    <property type="entry name" value="Znf_RING"/>
</dbReference>
<feature type="compositionally biased region" description="Basic residues" evidence="3">
    <location>
        <begin position="501"/>
        <end position="510"/>
    </location>
</feature>
<keyword evidence="2" id="KW-0175">Coiled coil</keyword>
<evidence type="ECO:0000259" key="4">
    <source>
        <dbReference type="PROSITE" id="PS50089"/>
    </source>
</evidence>
<dbReference type="Gene3D" id="3.30.40.10">
    <property type="entry name" value="Zinc/RING finger domain, C3HC4 (zinc finger)"/>
    <property type="match status" value="1"/>
</dbReference>
<evidence type="ECO:0000313" key="6">
    <source>
        <dbReference type="RefSeq" id="XP_027363090.1"/>
    </source>
</evidence>
<evidence type="ECO:0000256" key="3">
    <source>
        <dbReference type="SAM" id="MobiDB-lite"/>
    </source>
</evidence>
<dbReference type="InterPro" id="IPR046934">
    <property type="entry name" value="PIR2-like"/>
</dbReference>
<dbReference type="Proteomes" id="UP000694853">
    <property type="component" value="Unplaced"/>
</dbReference>
<keyword evidence="5" id="KW-1185">Reference proteome</keyword>
<organism evidence="5 6">
    <name type="scientific">Abrus precatorius</name>
    <name type="common">Indian licorice</name>
    <name type="synonym">Glycine abrus</name>
    <dbReference type="NCBI Taxonomy" id="3816"/>
    <lineage>
        <taxon>Eukaryota</taxon>
        <taxon>Viridiplantae</taxon>
        <taxon>Streptophyta</taxon>
        <taxon>Embryophyta</taxon>
        <taxon>Tracheophyta</taxon>
        <taxon>Spermatophyta</taxon>
        <taxon>Magnoliopsida</taxon>
        <taxon>eudicotyledons</taxon>
        <taxon>Gunneridae</taxon>
        <taxon>Pentapetalae</taxon>
        <taxon>rosids</taxon>
        <taxon>fabids</taxon>
        <taxon>Fabales</taxon>
        <taxon>Fabaceae</taxon>
        <taxon>Papilionoideae</taxon>
        <taxon>50 kb inversion clade</taxon>
        <taxon>NPAAA clade</taxon>
        <taxon>indigoferoid/millettioid clade</taxon>
        <taxon>Abreae</taxon>
        <taxon>Abrus</taxon>
    </lineage>
</organism>
<feature type="coiled-coil region" evidence="2">
    <location>
        <begin position="358"/>
        <end position="477"/>
    </location>
</feature>
<dbReference type="PROSITE" id="PS50089">
    <property type="entry name" value="ZF_RING_2"/>
    <property type="match status" value="1"/>
</dbReference>
<dbReference type="PANTHER" id="PTHR46405:SF4">
    <property type="entry name" value="E3 UBIQUITIN-PROTEIN LIGASE RF298-RELATED"/>
    <property type="match status" value="1"/>
</dbReference>
<feature type="domain" description="RING-type" evidence="4">
    <location>
        <begin position="537"/>
        <end position="577"/>
    </location>
</feature>
<keyword evidence="1" id="KW-0479">Metal-binding</keyword>
<dbReference type="SUPFAM" id="SSF57850">
    <property type="entry name" value="RING/U-box"/>
    <property type="match status" value="1"/>
</dbReference>
<dbReference type="PANTHER" id="PTHR46405">
    <property type="entry name" value="OS05G0141500 PROTEIN"/>
    <property type="match status" value="1"/>
</dbReference>
<dbReference type="KEGG" id="aprc:113870807"/>
<dbReference type="GeneID" id="113870807"/>
<dbReference type="RefSeq" id="XP_027363090.1">
    <property type="nucleotide sequence ID" value="XM_027507289.1"/>
</dbReference>
<keyword evidence="1" id="KW-0862">Zinc</keyword>
<dbReference type="OrthoDB" id="774873at2759"/>
<reference evidence="6" key="2">
    <citation type="submission" date="2025-08" db="UniProtKB">
        <authorList>
            <consortium name="RefSeq"/>
        </authorList>
    </citation>
    <scope>IDENTIFICATION</scope>
    <source>
        <tissue evidence="6">Young leaves</tissue>
    </source>
</reference>
<protein>
    <submittedName>
        <fullName evidence="6">E3 ubiquitin-protein ligase RF298</fullName>
    </submittedName>
</protein>
<proteinExistence type="predicted"/>
<keyword evidence="1" id="KW-0863">Zinc-finger</keyword>
<dbReference type="InterPro" id="IPR013083">
    <property type="entry name" value="Znf_RING/FYVE/PHD"/>
</dbReference>
<gene>
    <name evidence="6" type="primary">LOC113870807</name>
</gene>
<sequence>MDFVFESFQHLLYYTFVEMISVLREVRPSLTVGEAMWVLLICDLNLPLACSGKDRLSNAVDKEGSSTSSSNLQPKAEDASLLITADKSSRTSGECKPGSCSKRHSRKEIAALRQKFLHMEKACMACGKGDLKSAKIANVSSGLILEKRLKPPSEIPNQQMKCGSSNAISIKGFSTTNIVYPVSSNDTFPVVKANTPIAGNMSKPKSEPSSSNIQKFIDYCVGIPFDESLGKYVPRDEKDELILKLISRVQELQDDLQSWNKWTNQKVMQVTDKLSKLQVEFKTLNKEKQDVEMLKKDKKILEENDMKRITKMESAMENTKKQIENATSTTLVLKAENSLLEKELDAAKLWVVKSTTSYEQAQEREQMALKQIQSWESQIGLLQDELEREKNKFFHLQQKLDKEKNLQAKVEGRLAKARAMKEKLIAQATSIKKDREQLEARAKSEEDMIRKKAANDLLKYVEDIAMLEKELVDLKLKFDSEKIASLRRPVDERYDNSSSTRKSKPNKKGNKQSYMSQMTVSCQDKLETESLRREQECVMCLSEEMSVVFLPCAHQVLCPKCNELHEKQGMKECPSCRTPIQQRIHARFVWR</sequence>
<name>A0A8B8M3I3_ABRPR</name>
<dbReference type="GO" id="GO:0008270">
    <property type="term" value="F:zinc ion binding"/>
    <property type="evidence" value="ECO:0007669"/>
    <property type="project" value="UniProtKB-KW"/>
</dbReference>
<dbReference type="InterPro" id="IPR046527">
    <property type="entry name" value="PIR2-like_helical"/>
</dbReference>
<dbReference type="CDD" id="cd23128">
    <property type="entry name" value="RING-HC_MIP1-like"/>
    <property type="match status" value="1"/>
</dbReference>
<reference evidence="5" key="1">
    <citation type="journal article" date="2019" name="Toxins">
        <title>Detection of Abrin-Like and Prepropulchellin-Like Toxin Genes and Transcripts Using Whole Genome Sequencing and Full-Length Transcript Sequencing of Abrus precatorius.</title>
        <authorList>
            <person name="Hovde B.T."/>
            <person name="Daligault H.E."/>
            <person name="Hanschen E.R."/>
            <person name="Kunde Y.A."/>
            <person name="Johnson M.B."/>
            <person name="Starkenburg S.R."/>
            <person name="Johnson S.L."/>
        </authorList>
    </citation>
    <scope>NUCLEOTIDE SEQUENCE [LARGE SCALE GENOMIC DNA]</scope>
</reference>
<feature type="region of interest" description="Disordered" evidence="3">
    <location>
        <begin position="489"/>
        <end position="515"/>
    </location>
</feature>
<accession>A0A8B8M3I3</accession>
<feature type="coiled-coil region" evidence="2">
    <location>
        <begin position="267"/>
        <end position="329"/>
    </location>
</feature>